<feature type="compositionally biased region" description="Basic and acidic residues" evidence="1">
    <location>
        <begin position="1"/>
        <end position="10"/>
    </location>
</feature>
<feature type="compositionally biased region" description="Basic residues" evidence="1">
    <location>
        <begin position="26"/>
        <end position="38"/>
    </location>
</feature>
<organism evidence="2 3">
    <name type="scientific">Streptomyces rubiginosohelvolus</name>
    <dbReference type="NCBI Taxonomy" id="67362"/>
    <lineage>
        <taxon>Bacteria</taxon>
        <taxon>Bacillati</taxon>
        <taxon>Actinomycetota</taxon>
        <taxon>Actinomycetes</taxon>
        <taxon>Kitasatosporales</taxon>
        <taxon>Streptomycetaceae</taxon>
        <taxon>Streptomyces</taxon>
    </lineage>
</organism>
<name>A0ABQ3BS56_9ACTN</name>
<evidence type="ECO:0000313" key="3">
    <source>
        <dbReference type="Proteomes" id="UP000624183"/>
    </source>
</evidence>
<feature type="region of interest" description="Disordered" evidence="1">
    <location>
        <begin position="1"/>
        <end position="42"/>
    </location>
</feature>
<sequence length="265" mass="28329">MTDRYFERRGAGGGRPLRGVAGRDRRVAHRLRSQRRRAPAPLLRPTSNFTTVLDEAFLSRSDAAILVPLPGPEAPRKILASTLMMADEYPGFGELARSSTLEHIAEAALGLDGRRTRKVIFEAPAQLLDTVLDPGSLTEDDLAATVHIAVAETGAEGVCAAHWARGALSPCAVPAEPGRWSRTSWPAVQAISATEAVGRMLIAAGHLRQHSITLVAGKVHCEITTAVAQACPVSTGERRSTWSATASPLVEPITGFEAPETTNYR</sequence>
<reference evidence="3" key="1">
    <citation type="journal article" date="2019" name="Int. J. Syst. Evol. Microbiol.">
        <title>The Global Catalogue of Microorganisms (GCM) 10K type strain sequencing project: providing services to taxonomists for standard genome sequencing and annotation.</title>
        <authorList>
            <consortium name="The Broad Institute Genomics Platform"/>
            <consortium name="The Broad Institute Genome Sequencing Center for Infectious Disease"/>
            <person name="Wu L."/>
            <person name="Ma J."/>
        </authorList>
    </citation>
    <scope>NUCLEOTIDE SEQUENCE [LARGE SCALE GENOMIC DNA]</scope>
    <source>
        <strain evidence="3">JCM 4602</strain>
    </source>
</reference>
<evidence type="ECO:0000256" key="1">
    <source>
        <dbReference type="SAM" id="MobiDB-lite"/>
    </source>
</evidence>
<keyword evidence="3" id="KW-1185">Reference proteome</keyword>
<gene>
    <name evidence="2" type="ORF">GCM10010328_33450</name>
</gene>
<protein>
    <submittedName>
        <fullName evidence="2">Uncharacterized protein</fullName>
    </submittedName>
</protein>
<dbReference type="EMBL" id="BMUW01000005">
    <property type="protein sequence ID" value="GGZ55997.1"/>
    <property type="molecule type" value="Genomic_DNA"/>
</dbReference>
<comment type="caution">
    <text evidence="2">The sequence shown here is derived from an EMBL/GenBank/DDBJ whole genome shotgun (WGS) entry which is preliminary data.</text>
</comment>
<accession>A0ABQ3BS56</accession>
<dbReference type="Proteomes" id="UP000624183">
    <property type="component" value="Unassembled WGS sequence"/>
</dbReference>
<evidence type="ECO:0000313" key="2">
    <source>
        <dbReference type="EMBL" id="GGZ55997.1"/>
    </source>
</evidence>
<proteinExistence type="predicted"/>